<comment type="caution">
    <text evidence="1">The sequence shown here is derived from an EMBL/GenBank/DDBJ whole genome shotgun (WGS) entry which is preliminary data.</text>
</comment>
<gene>
    <name evidence="1" type="ORF">PR048_009062</name>
</gene>
<reference evidence="1 2" key="1">
    <citation type="submission" date="2023-02" db="EMBL/GenBank/DDBJ databases">
        <title>LHISI_Scaffold_Assembly.</title>
        <authorList>
            <person name="Stuart O.P."/>
            <person name="Cleave R."/>
            <person name="Magrath M.J.L."/>
            <person name="Mikheyev A.S."/>
        </authorList>
    </citation>
    <scope>NUCLEOTIDE SEQUENCE [LARGE SCALE GENOMIC DNA]</scope>
    <source>
        <strain evidence="1">Daus_M_001</strain>
        <tissue evidence="1">Leg muscle</tissue>
    </source>
</reference>
<keyword evidence="2" id="KW-1185">Reference proteome</keyword>
<proteinExistence type="predicted"/>
<evidence type="ECO:0000313" key="1">
    <source>
        <dbReference type="EMBL" id="KAJ8889563.1"/>
    </source>
</evidence>
<accession>A0ABQ9HYV4</accession>
<organism evidence="1 2">
    <name type="scientific">Dryococelus australis</name>
    <dbReference type="NCBI Taxonomy" id="614101"/>
    <lineage>
        <taxon>Eukaryota</taxon>
        <taxon>Metazoa</taxon>
        <taxon>Ecdysozoa</taxon>
        <taxon>Arthropoda</taxon>
        <taxon>Hexapoda</taxon>
        <taxon>Insecta</taxon>
        <taxon>Pterygota</taxon>
        <taxon>Neoptera</taxon>
        <taxon>Polyneoptera</taxon>
        <taxon>Phasmatodea</taxon>
        <taxon>Verophasmatodea</taxon>
        <taxon>Anareolatae</taxon>
        <taxon>Phasmatidae</taxon>
        <taxon>Eurycanthinae</taxon>
        <taxon>Dryococelus</taxon>
    </lineage>
</organism>
<protein>
    <submittedName>
        <fullName evidence="1">Uncharacterized protein</fullName>
    </submittedName>
</protein>
<name>A0ABQ9HYV4_9NEOP</name>
<sequence length="232" mass="26704">MRFLPPEAEVDVYLEQSNIGNDDSLVTWHAEFFAYLPPVHQDQGNVFLAMLDVSLPTDGVAYCLRVWTILFSSMAIYTCPISSVVAYRVYTNNTIAVNLEICERDWSLQEELITLLKLLKAATNVLSSESRLVIPQQVASFLYPRYKDLRAEDETAYVVIPYVRQMVSEFSTNTIEDQLSDQSGDRNSDFVFIFYTPKQRSDGTFQFEHYLSEPHAGHHVGPLEWWKVREKS</sequence>
<dbReference type="EMBL" id="JARBHB010000003">
    <property type="protein sequence ID" value="KAJ8889563.1"/>
    <property type="molecule type" value="Genomic_DNA"/>
</dbReference>
<evidence type="ECO:0000313" key="2">
    <source>
        <dbReference type="Proteomes" id="UP001159363"/>
    </source>
</evidence>
<dbReference type="Proteomes" id="UP001159363">
    <property type="component" value="Chromosome 3"/>
</dbReference>